<reference evidence="1" key="1">
    <citation type="submission" date="2023-10" db="EMBL/GenBank/DDBJ databases">
        <authorList>
            <person name="Domelevo Entfellner J.-B."/>
        </authorList>
    </citation>
    <scope>NUCLEOTIDE SEQUENCE</scope>
</reference>
<evidence type="ECO:0000313" key="1">
    <source>
        <dbReference type="EMBL" id="CAJ1969741.1"/>
    </source>
</evidence>
<name>A0AA86VZV9_9FABA</name>
<dbReference type="AlphaFoldDB" id="A0AA86VZV9"/>
<dbReference type="Gramene" id="rna-AYBTSS11_LOCUS22418">
    <property type="protein sequence ID" value="CAJ1969741.1"/>
    <property type="gene ID" value="gene-AYBTSS11_LOCUS22418"/>
</dbReference>
<evidence type="ECO:0000313" key="2">
    <source>
        <dbReference type="Proteomes" id="UP001189624"/>
    </source>
</evidence>
<dbReference type="EMBL" id="OY731404">
    <property type="protein sequence ID" value="CAJ1969741.1"/>
    <property type="molecule type" value="Genomic_DNA"/>
</dbReference>
<proteinExistence type="predicted"/>
<keyword evidence="2" id="KW-1185">Reference proteome</keyword>
<dbReference type="Proteomes" id="UP001189624">
    <property type="component" value="Chromosome 7"/>
</dbReference>
<sequence length="169" mass="18783">MTRAWVVYDDWVVDLRVEVARAPLAEVGWGDSRSVGVTTVVAREAVMGRGDAEAAVTGCSLGQRRMIKVEKGRRREAVAGFGTVDGGGVEKGRKRRSPVEGTNRQSELLENGCIDRPWKGLTSIRTIWKRMYRSPVEGTNRQSEIFENGCIDRSWKGLTVNPNCLEMDV</sequence>
<organism evidence="1 2">
    <name type="scientific">Sphenostylis stenocarpa</name>
    <dbReference type="NCBI Taxonomy" id="92480"/>
    <lineage>
        <taxon>Eukaryota</taxon>
        <taxon>Viridiplantae</taxon>
        <taxon>Streptophyta</taxon>
        <taxon>Embryophyta</taxon>
        <taxon>Tracheophyta</taxon>
        <taxon>Spermatophyta</taxon>
        <taxon>Magnoliopsida</taxon>
        <taxon>eudicotyledons</taxon>
        <taxon>Gunneridae</taxon>
        <taxon>Pentapetalae</taxon>
        <taxon>rosids</taxon>
        <taxon>fabids</taxon>
        <taxon>Fabales</taxon>
        <taxon>Fabaceae</taxon>
        <taxon>Papilionoideae</taxon>
        <taxon>50 kb inversion clade</taxon>
        <taxon>NPAAA clade</taxon>
        <taxon>indigoferoid/millettioid clade</taxon>
        <taxon>Phaseoleae</taxon>
        <taxon>Sphenostylis</taxon>
    </lineage>
</organism>
<protein>
    <submittedName>
        <fullName evidence="1">Uncharacterized protein</fullName>
    </submittedName>
</protein>
<accession>A0AA86VZV9</accession>
<gene>
    <name evidence="1" type="ORF">AYBTSS11_LOCUS22418</name>
</gene>